<protein>
    <submittedName>
        <fullName evidence="3">Uncharacterized protein</fullName>
    </submittedName>
</protein>
<dbReference type="PANTHER" id="PTHR22255">
    <property type="entry name" value="LP06548P"/>
    <property type="match status" value="1"/>
</dbReference>
<dbReference type="InterPro" id="IPR055471">
    <property type="entry name" value="DUF7043"/>
</dbReference>
<organism evidence="3">
    <name type="scientific">Cyprideis torosa</name>
    <dbReference type="NCBI Taxonomy" id="163714"/>
    <lineage>
        <taxon>Eukaryota</taxon>
        <taxon>Metazoa</taxon>
        <taxon>Ecdysozoa</taxon>
        <taxon>Arthropoda</taxon>
        <taxon>Crustacea</taxon>
        <taxon>Oligostraca</taxon>
        <taxon>Ostracoda</taxon>
        <taxon>Podocopa</taxon>
        <taxon>Podocopida</taxon>
        <taxon>Cytherocopina</taxon>
        <taxon>Cytheroidea</taxon>
        <taxon>Cytherideidae</taxon>
        <taxon>Cyprideis</taxon>
    </lineage>
</organism>
<name>A0A7R8W1P6_9CRUS</name>
<gene>
    <name evidence="3" type="ORF">CTOB1V02_LOCUS1095</name>
</gene>
<evidence type="ECO:0000259" key="1">
    <source>
        <dbReference type="Pfam" id="PF23069"/>
    </source>
</evidence>
<feature type="domain" description="DUF7042" evidence="1">
    <location>
        <begin position="42"/>
        <end position="132"/>
    </location>
</feature>
<dbReference type="InterPro" id="IPR055470">
    <property type="entry name" value="DUF7042"/>
</dbReference>
<sequence>MIRRELNIGSGNVAKILHEDLRGVAIPINPAHVTGNRDGFAHTQEEQLECMATWKEGSLQYLVGRLRIMGSKSRGDEDEFRCFVYDKREDKGTQASPRSKPKDANVLLSQSGDASCNGIYSASEGSRVMRMKKKAVPRTRCQFPDWATAHRWHSMGGTRSVYLFNKDGTSLRVLEKRLPVPGPPEKVSCLQEKFSFRDPSSTTFVVHALRECYGRYLCMVIHRRSEHLIEIQFGDPSREEEMACSDLYFNRTSTPFVTLITSNPPVVECPMLGQWIIGNDKTIVTSAGCTGTRSLLVGCGGSSNVGLEIREECTRQNYQQSQVVGNSAYICHASWEVNGTLFVVAAEESNPKHRTCFAIRTSRFTPTALASRYREREGARTMQKRGGDVVVDPFFWEEETTQLRLSASHGSCKRDIEPGSGGSISFNATMMGLCSERQVQWTSGVGERVSDSGAPLLLLISVVFGQYFTSQGSS</sequence>
<feature type="domain" description="DUF7043" evidence="2">
    <location>
        <begin position="139"/>
        <end position="252"/>
    </location>
</feature>
<reference evidence="3" key="1">
    <citation type="submission" date="2020-11" db="EMBL/GenBank/DDBJ databases">
        <authorList>
            <person name="Tran Van P."/>
        </authorList>
    </citation>
    <scope>NUCLEOTIDE SEQUENCE</scope>
</reference>
<proteinExistence type="predicted"/>
<dbReference type="GO" id="GO:0061909">
    <property type="term" value="P:autophagosome-lysosome fusion"/>
    <property type="evidence" value="ECO:0007669"/>
    <property type="project" value="TreeGrafter"/>
</dbReference>
<dbReference type="Pfam" id="PF23069">
    <property type="entry name" value="DUF7042"/>
    <property type="match status" value="1"/>
</dbReference>
<dbReference type="Pfam" id="PF23070">
    <property type="entry name" value="DUF7043"/>
    <property type="match status" value="1"/>
</dbReference>
<evidence type="ECO:0000259" key="2">
    <source>
        <dbReference type="Pfam" id="PF23070"/>
    </source>
</evidence>
<dbReference type="PANTHER" id="PTHR22255:SF9">
    <property type="entry name" value="LP06548P"/>
    <property type="match status" value="1"/>
</dbReference>
<evidence type="ECO:0000313" key="3">
    <source>
        <dbReference type="EMBL" id="CAD7223101.1"/>
    </source>
</evidence>
<dbReference type="OrthoDB" id="9979716at2759"/>
<dbReference type="AlphaFoldDB" id="A0A7R8W1P6"/>
<dbReference type="EMBL" id="OB660150">
    <property type="protein sequence ID" value="CAD7223101.1"/>
    <property type="molecule type" value="Genomic_DNA"/>
</dbReference>
<accession>A0A7R8W1P6</accession>